<keyword evidence="1" id="KW-0285">Flavoprotein</keyword>
<dbReference type="EMBL" id="JBHUDK010000002">
    <property type="protein sequence ID" value="MFD1597833.1"/>
    <property type="molecule type" value="Genomic_DNA"/>
</dbReference>
<name>A0ABD6CIJ1_9EURY</name>
<evidence type="ECO:0000256" key="3">
    <source>
        <dbReference type="SAM" id="MobiDB-lite"/>
    </source>
</evidence>
<dbReference type="RefSeq" id="WP_256421359.1">
    <property type="nucleotide sequence ID" value="NZ_JANHDI010000007.1"/>
</dbReference>
<evidence type="ECO:0000313" key="5">
    <source>
        <dbReference type="EMBL" id="MFD1597833.1"/>
    </source>
</evidence>
<feature type="region of interest" description="Disordered" evidence="3">
    <location>
        <begin position="333"/>
        <end position="354"/>
    </location>
</feature>
<dbReference type="AlphaFoldDB" id="A0ABD6CIJ1"/>
<dbReference type="PANTHER" id="PTHR48105">
    <property type="entry name" value="THIOREDOXIN REDUCTASE 1-RELATED-RELATED"/>
    <property type="match status" value="1"/>
</dbReference>
<keyword evidence="6" id="KW-1185">Reference proteome</keyword>
<accession>A0ABD6CIJ1</accession>
<dbReference type="InterPro" id="IPR036188">
    <property type="entry name" value="FAD/NAD-bd_sf"/>
</dbReference>
<comment type="caution">
    <text evidence="5">The sequence shown here is derived from an EMBL/GenBank/DDBJ whole genome shotgun (WGS) entry which is preliminary data.</text>
</comment>
<evidence type="ECO:0000259" key="4">
    <source>
        <dbReference type="Pfam" id="PF07992"/>
    </source>
</evidence>
<dbReference type="PRINTS" id="PR00368">
    <property type="entry name" value="FADPNR"/>
</dbReference>
<gene>
    <name evidence="5" type="ORF">ACFSBX_02515</name>
</gene>
<dbReference type="SUPFAM" id="SSF51905">
    <property type="entry name" value="FAD/NAD(P)-binding domain"/>
    <property type="match status" value="2"/>
</dbReference>
<proteinExistence type="predicted"/>
<evidence type="ECO:0000256" key="1">
    <source>
        <dbReference type="ARBA" id="ARBA00022630"/>
    </source>
</evidence>
<keyword evidence="2" id="KW-0560">Oxidoreductase</keyword>
<sequence length="354" mass="38523">MSETADVRDYEVVVVGGGPAGLQTALYTTRLGHDTAVVDRGGGRAAMMLETHNVIGVPEDTSGNEFLQTAQGQVEAYGADVVRDFIVEVERTDDGRFRLVGNDGEFRADRVVLGVGFNDERPDPPVPRTGRGLHYCLHCDAYMFVDRPVYVMGTGEAAAHVAMIMLNFTDDVDLLLRGETPEWSDETDEQLRGHPIDIVEAEITGMQKGEDGWLEAFEFDDGTVRQYRGGFPMYGSNYNTALAEQLGCELNDDDTVVVDESMETTVDGVYAVGDITPGHNQIPVAMGKGAQAGLDIHYDLREFPRDLESIRENGPVSPDELPGMGERVRAAAAEFEEARAPPLDASQAETASDD</sequence>
<dbReference type="GO" id="GO:0016491">
    <property type="term" value="F:oxidoreductase activity"/>
    <property type="evidence" value="ECO:0007669"/>
    <property type="project" value="UniProtKB-KW"/>
</dbReference>
<dbReference type="Proteomes" id="UP001597085">
    <property type="component" value="Unassembled WGS sequence"/>
</dbReference>
<dbReference type="Pfam" id="PF07992">
    <property type="entry name" value="Pyr_redox_2"/>
    <property type="match status" value="1"/>
</dbReference>
<feature type="domain" description="FAD/NAD(P)-binding" evidence="4">
    <location>
        <begin position="10"/>
        <end position="289"/>
    </location>
</feature>
<dbReference type="Gene3D" id="3.50.50.60">
    <property type="entry name" value="FAD/NAD(P)-binding domain"/>
    <property type="match status" value="2"/>
</dbReference>
<protein>
    <submittedName>
        <fullName evidence="5">NAD(P)/FAD-dependent oxidoreductase</fullName>
    </submittedName>
</protein>
<organism evidence="5 6">
    <name type="scientific">Halobellus rarus</name>
    <dbReference type="NCBI Taxonomy" id="1126237"/>
    <lineage>
        <taxon>Archaea</taxon>
        <taxon>Methanobacteriati</taxon>
        <taxon>Methanobacteriota</taxon>
        <taxon>Stenosarchaea group</taxon>
        <taxon>Halobacteria</taxon>
        <taxon>Halobacteriales</taxon>
        <taxon>Haloferacaceae</taxon>
        <taxon>Halobellus</taxon>
    </lineage>
</organism>
<reference evidence="5 6" key="1">
    <citation type="journal article" date="2019" name="Int. J. Syst. Evol. Microbiol.">
        <title>The Global Catalogue of Microorganisms (GCM) 10K type strain sequencing project: providing services to taxonomists for standard genome sequencing and annotation.</title>
        <authorList>
            <consortium name="The Broad Institute Genomics Platform"/>
            <consortium name="The Broad Institute Genome Sequencing Center for Infectious Disease"/>
            <person name="Wu L."/>
            <person name="Ma J."/>
        </authorList>
    </citation>
    <scope>NUCLEOTIDE SEQUENCE [LARGE SCALE GENOMIC DNA]</scope>
    <source>
        <strain evidence="5 6">CGMCC 1.12121</strain>
    </source>
</reference>
<dbReference type="InterPro" id="IPR050097">
    <property type="entry name" value="Ferredoxin-NADP_redctase_2"/>
</dbReference>
<dbReference type="PRINTS" id="PR00469">
    <property type="entry name" value="PNDRDTASEII"/>
</dbReference>
<dbReference type="InterPro" id="IPR023753">
    <property type="entry name" value="FAD/NAD-binding_dom"/>
</dbReference>
<evidence type="ECO:0000256" key="2">
    <source>
        <dbReference type="ARBA" id="ARBA00023002"/>
    </source>
</evidence>
<evidence type="ECO:0000313" key="6">
    <source>
        <dbReference type="Proteomes" id="UP001597085"/>
    </source>
</evidence>